<dbReference type="InterPro" id="IPR001647">
    <property type="entry name" value="HTH_TetR"/>
</dbReference>
<proteinExistence type="predicted"/>
<evidence type="ECO:0000259" key="2">
    <source>
        <dbReference type="Pfam" id="PF00440"/>
    </source>
</evidence>
<dbReference type="InterPro" id="IPR009057">
    <property type="entry name" value="Homeodomain-like_sf"/>
</dbReference>
<organism evidence="5 6">
    <name type="scientific">Kribbella sandramycini</name>
    <dbReference type="NCBI Taxonomy" id="60450"/>
    <lineage>
        <taxon>Bacteria</taxon>
        <taxon>Bacillati</taxon>
        <taxon>Actinomycetota</taxon>
        <taxon>Actinomycetes</taxon>
        <taxon>Propionibacteriales</taxon>
        <taxon>Kribbellaceae</taxon>
        <taxon>Kribbella</taxon>
    </lineage>
</organism>
<gene>
    <name evidence="4" type="ORF">HNR71_003347</name>
    <name evidence="5" type="ORF">HPO96_05480</name>
</gene>
<keyword evidence="1" id="KW-0238">DNA-binding</keyword>
<dbReference type="EMBL" id="JACHKF010000001">
    <property type="protein sequence ID" value="MBB6567710.1"/>
    <property type="molecule type" value="Genomic_DNA"/>
</dbReference>
<evidence type="ECO:0000313" key="6">
    <source>
        <dbReference type="Proteomes" id="UP000534306"/>
    </source>
</evidence>
<feature type="domain" description="HTH tetR-type" evidence="2">
    <location>
        <begin position="27"/>
        <end position="71"/>
    </location>
</feature>
<dbReference type="SUPFAM" id="SSF46689">
    <property type="entry name" value="Homeodomain-like"/>
    <property type="match status" value="1"/>
</dbReference>
<keyword evidence="6" id="KW-1185">Reference proteome</keyword>
<reference evidence="5 6" key="1">
    <citation type="submission" date="2020-05" db="EMBL/GenBank/DDBJ databases">
        <title>Genome sequence of Kribbella sandramycini ATCC 39419.</title>
        <authorList>
            <person name="Maclea K.S."/>
            <person name="Fair J.L."/>
        </authorList>
    </citation>
    <scope>NUCLEOTIDE SEQUENCE [LARGE SCALE GENOMIC DNA]</scope>
    <source>
        <strain evidence="5 6">ATCC 39419</strain>
    </source>
</reference>
<evidence type="ECO:0000313" key="7">
    <source>
        <dbReference type="Proteomes" id="UP000553957"/>
    </source>
</evidence>
<dbReference type="Proteomes" id="UP000553957">
    <property type="component" value="Unassembled WGS sequence"/>
</dbReference>
<evidence type="ECO:0000256" key="1">
    <source>
        <dbReference type="ARBA" id="ARBA00023125"/>
    </source>
</evidence>
<protein>
    <submittedName>
        <fullName evidence="4 5">AcrR family transcriptional regulator</fullName>
    </submittedName>
</protein>
<dbReference type="AlphaFoldDB" id="A0A7Y4KVW1"/>
<dbReference type="Proteomes" id="UP000534306">
    <property type="component" value="Unassembled WGS sequence"/>
</dbReference>
<dbReference type="InterPro" id="IPR041586">
    <property type="entry name" value="PsrA_TetR_C"/>
</dbReference>
<accession>A0A7Y4KVW1</accession>
<dbReference type="EMBL" id="JABJRC010000001">
    <property type="protein sequence ID" value="NOL39690.1"/>
    <property type="molecule type" value="Genomic_DNA"/>
</dbReference>
<dbReference type="GO" id="GO:0003677">
    <property type="term" value="F:DNA binding"/>
    <property type="evidence" value="ECO:0007669"/>
    <property type="project" value="UniProtKB-KW"/>
</dbReference>
<evidence type="ECO:0000313" key="4">
    <source>
        <dbReference type="EMBL" id="MBB6567710.1"/>
    </source>
</evidence>
<evidence type="ECO:0000259" key="3">
    <source>
        <dbReference type="Pfam" id="PF17939"/>
    </source>
</evidence>
<evidence type="ECO:0000313" key="5">
    <source>
        <dbReference type="EMBL" id="NOL39690.1"/>
    </source>
</evidence>
<name>A0A7Y4KVW1_9ACTN</name>
<feature type="domain" description="PsrA tetracyclin repressor-like C-terminal" evidence="3">
    <location>
        <begin position="101"/>
        <end position="208"/>
    </location>
</feature>
<comment type="caution">
    <text evidence="5">The sequence shown here is derived from an EMBL/GenBank/DDBJ whole genome shotgun (WGS) entry which is preliminary data.</text>
</comment>
<dbReference type="Pfam" id="PF00440">
    <property type="entry name" value="TetR_N"/>
    <property type="match status" value="1"/>
</dbReference>
<dbReference type="RefSeq" id="WP_171671510.1">
    <property type="nucleotide sequence ID" value="NZ_BAAAGT010000003.1"/>
</dbReference>
<dbReference type="Pfam" id="PF17939">
    <property type="entry name" value="TetR_C_30"/>
    <property type="match status" value="1"/>
</dbReference>
<sequence>MPKVTRSRVQADAEALSASTKDVVRVTAERLFALEGIAAVSARRVADVAGEANNSVVSYYFGGKRDLVVAVLRYHLDQTREISGAMRREAPPADLRDYVELMVRPLVRHLAAEPAPTYYARFLLAIVSDPQWRSVLAEELAEPVVAEEYGRQLRRLIPAVDPHILRSRGNLVRTTVTNACAEFEARLERGEAAGDWGKLGTFLVDALCGMLAAPSTQR</sequence>
<reference evidence="4 7" key="2">
    <citation type="submission" date="2020-08" db="EMBL/GenBank/DDBJ databases">
        <title>Sequencing the genomes of 1000 actinobacteria strains.</title>
        <authorList>
            <person name="Klenk H.-P."/>
        </authorList>
    </citation>
    <scope>NUCLEOTIDE SEQUENCE [LARGE SCALE GENOMIC DNA]</scope>
    <source>
        <strain evidence="4 7">DSM 15626</strain>
    </source>
</reference>
<dbReference type="Gene3D" id="1.10.357.10">
    <property type="entry name" value="Tetracycline Repressor, domain 2"/>
    <property type="match status" value="1"/>
</dbReference>